<dbReference type="Proteomes" id="UP001321445">
    <property type="component" value="Chromosome"/>
</dbReference>
<accession>A0ABN6WWW3</accession>
<proteinExistence type="predicted"/>
<keyword evidence="1" id="KW-1133">Transmembrane helix</keyword>
<feature type="transmembrane region" description="Helical" evidence="1">
    <location>
        <begin position="240"/>
        <end position="260"/>
    </location>
</feature>
<evidence type="ECO:0000313" key="2">
    <source>
        <dbReference type="EMBL" id="BDY13715.1"/>
    </source>
</evidence>
<feature type="transmembrane region" description="Helical" evidence="1">
    <location>
        <begin position="182"/>
        <end position="201"/>
    </location>
</feature>
<feature type="transmembrane region" description="Helical" evidence="1">
    <location>
        <begin position="158"/>
        <end position="176"/>
    </location>
</feature>
<dbReference type="RefSeq" id="WP_286336659.1">
    <property type="nucleotide sequence ID" value="NZ_AP027370.1"/>
</dbReference>
<evidence type="ECO:0000256" key="1">
    <source>
        <dbReference type="SAM" id="Phobius"/>
    </source>
</evidence>
<feature type="transmembrane region" description="Helical" evidence="1">
    <location>
        <begin position="527"/>
        <end position="551"/>
    </location>
</feature>
<feature type="transmembrane region" description="Helical" evidence="1">
    <location>
        <begin position="127"/>
        <end position="146"/>
    </location>
</feature>
<evidence type="ECO:0000313" key="3">
    <source>
        <dbReference type="Proteomes" id="UP001321445"/>
    </source>
</evidence>
<keyword evidence="1" id="KW-0472">Membrane</keyword>
<name>A0ABN6WWW3_9BACT</name>
<feature type="transmembrane region" description="Helical" evidence="1">
    <location>
        <begin position="598"/>
        <end position="617"/>
    </location>
</feature>
<sequence length="622" mass="70206">MRLSGKVALLILVWAMLFSLVGRLNFVQIDWESFFPQRSHAAIEKSWFAPTVQYLFVELPNAEVLEALKSRGVVRSFYPVVTGHTTLFLILFERRLQQEVLRSVRDFPHAGTVMASTMLLENFYGALRSYLGIVVPLLLAFSFLVFPLRYWISVLLELSIYLLFNMGVLFLFRIPVSPISMLAWLFLFIYALTLLNYMHLGEMNRGKLALGIGVSIVTTLISAIYLNFSDFGLIHEFGESLTLGLLLLGLFLVVRMFGIRHTQFVSVWVERVRKKLEGFRVHRLLSLFYIGVLGLLPFFGNALTIDLNPFNIFGNDSRVREGIASFEKEHVPALPFVVSLRFDNVDADFYRFEDAKRLSKAIGEIEKNISAVPLVTLHTLYESFAGQPFSKATDASYAQFLLALEMLEEPLPIFTTDGKTAYLTYSLSLTTPSEKIRALVGKIRELNASFPNVTLRVMGKVADFEFMSKRFLNEAAVGFGMSFIFILAFFLFYCKTWRIVPAIVVSACFPLVMFIAFHMAFGMPFTLISMIALILYAGLYADSFIHIFICYAQEKGRCLSAVLRPIVISNLTMIAALAGMVFSGSILGGFGIEMTLLLFSNLIGVFVLLPALLIRWVRNCNV</sequence>
<feature type="transmembrane region" description="Helical" evidence="1">
    <location>
        <begin position="281"/>
        <end position="300"/>
    </location>
</feature>
<gene>
    <name evidence="2" type="ORF">HCR_20270</name>
</gene>
<dbReference type="Gene3D" id="1.20.1640.10">
    <property type="entry name" value="Multidrug efflux transporter AcrB transmembrane domain"/>
    <property type="match status" value="1"/>
</dbReference>
<reference evidence="2 3" key="1">
    <citation type="submission" date="2023-03" db="EMBL/GenBank/DDBJ databases">
        <title>Description of Hydrogenimonas sp. ISO32.</title>
        <authorList>
            <person name="Mino S."/>
            <person name="Fukazawa S."/>
            <person name="Sawabe T."/>
        </authorList>
    </citation>
    <scope>NUCLEOTIDE SEQUENCE [LARGE SCALE GENOMIC DNA]</scope>
    <source>
        <strain evidence="2 3">ISO32</strain>
    </source>
</reference>
<feature type="transmembrane region" description="Helical" evidence="1">
    <location>
        <begin position="475"/>
        <end position="493"/>
    </location>
</feature>
<keyword evidence="1" id="KW-0812">Transmembrane</keyword>
<protein>
    <submittedName>
        <fullName evidence="2">Uncharacterized protein</fullName>
    </submittedName>
</protein>
<dbReference type="SUPFAM" id="SSF82866">
    <property type="entry name" value="Multidrug efflux transporter AcrB transmembrane domain"/>
    <property type="match status" value="2"/>
</dbReference>
<dbReference type="EMBL" id="AP027370">
    <property type="protein sequence ID" value="BDY13715.1"/>
    <property type="molecule type" value="Genomic_DNA"/>
</dbReference>
<feature type="transmembrane region" description="Helical" evidence="1">
    <location>
        <begin position="208"/>
        <end position="228"/>
    </location>
</feature>
<feature type="transmembrane region" description="Helical" evidence="1">
    <location>
        <begin position="571"/>
        <end position="592"/>
    </location>
</feature>
<feature type="transmembrane region" description="Helical" evidence="1">
    <location>
        <begin position="500"/>
        <end position="521"/>
    </location>
</feature>
<keyword evidence="3" id="KW-1185">Reference proteome</keyword>
<organism evidence="2 3">
    <name type="scientific">Hydrogenimonas cancrithermarum</name>
    <dbReference type="NCBI Taxonomy" id="2993563"/>
    <lineage>
        <taxon>Bacteria</taxon>
        <taxon>Pseudomonadati</taxon>
        <taxon>Campylobacterota</taxon>
        <taxon>Epsilonproteobacteria</taxon>
        <taxon>Campylobacterales</taxon>
        <taxon>Hydrogenimonadaceae</taxon>
        <taxon>Hydrogenimonas</taxon>
    </lineage>
</organism>